<name>A0A0D7BD08_9AGAR</name>
<dbReference type="PANTHER" id="PTHR10067">
    <property type="entry name" value="PHOSPHATIDYLSERINE DECARBOXYLASE"/>
    <property type="match status" value="1"/>
</dbReference>
<comment type="pathway">
    <text evidence="11">Phospholipid metabolism; phosphatidylethanolamine biosynthesis.</text>
</comment>
<evidence type="ECO:0000256" key="1">
    <source>
        <dbReference type="ARBA" id="ARBA00001928"/>
    </source>
</evidence>
<dbReference type="AlphaFoldDB" id="A0A0D7BD08"/>
<evidence type="ECO:0000256" key="2">
    <source>
        <dbReference type="ARBA" id="ARBA00005189"/>
    </source>
</evidence>
<accession>A0A0D7BD08</accession>
<keyword evidence="9" id="KW-1208">Phospholipid metabolism</keyword>
<comment type="pathway">
    <text evidence="2">Lipid metabolism.</text>
</comment>
<reference evidence="12 13" key="1">
    <citation type="journal article" date="2015" name="Fungal Genet. Biol.">
        <title>Evolution of novel wood decay mechanisms in Agaricales revealed by the genome sequences of Fistulina hepatica and Cylindrobasidium torrendii.</title>
        <authorList>
            <person name="Floudas D."/>
            <person name="Held B.W."/>
            <person name="Riley R."/>
            <person name="Nagy L.G."/>
            <person name="Koehler G."/>
            <person name="Ransdell A.S."/>
            <person name="Younus H."/>
            <person name="Chow J."/>
            <person name="Chiniquy J."/>
            <person name="Lipzen A."/>
            <person name="Tritt A."/>
            <person name="Sun H."/>
            <person name="Haridas S."/>
            <person name="LaButti K."/>
            <person name="Ohm R.A."/>
            <person name="Kues U."/>
            <person name="Blanchette R.A."/>
            <person name="Grigoriev I.V."/>
            <person name="Minto R.E."/>
            <person name="Hibbett D.S."/>
        </authorList>
    </citation>
    <scope>NUCLEOTIDE SEQUENCE [LARGE SCALE GENOMIC DNA]</scope>
    <source>
        <strain evidence="12 13">FP15055 ss-10</strain>
    </source>
</reference>
<dbReference type="GO" id="GO:0004609">
    <property type="term" value="F:phosphatidylserine decarboxylase activity"/>
    <property type="evidence" value="ECO:0007669"/>
    <property type="project" value="UniProtKB-EC"/>
</dbReference>
<dbReference type="EMBL" id="KN880504">
    <property type="protein sequence ID" value="KIY68378.1"/>
    <property type="molecule type" value="Genomic_DNA"/>
</dbReference>
<dbReference type="GO" id="GO:0006646">
    <property type="term" value="P:phosphatidylethanolamine biosynthetic process"/>
    <property type="evidence" value="ECO:0007669"/>
    <property type="project" value="UniProtKB-UniPathway"/>
</dbReference>
<sequence>MSLCGIPTPTIPNIFKYKLYRSLPAGLPVPPVVVVTDPSDLNAGHPTSIGGKAVELDIQETSLKETDQDDLARALEALIHATDPSSSTDSAELNSVDLRTAGWLKDLLPELERLAASYHFGNFVVTRGTGEKVFESMPLYARIGMHLLFYGRAQILVLNTETVGGFLKRISEKQGAIYDSAASVTHIPSFIKTYSLSVDELLEPDILKYRCFNDFFARRLKPNARPVRNADDPVGICSAADSRLAVYQTFDIARQVWVKGRNFTVPELLGVDPASDTALRFDGSSLAIFRLAPQDYHRFHCPIDGTIDGPPHLIQGDYYTVNPQAINQPAFDVLTANVRSVLYMTHGPTGKKMAFIPVGALLVGSIVWDFEEKTATGKTYKRGEEMGCFRYGGSTIVCLFEKGMLNFDIDLVNWSHKALETLVQVGESIGTSVKESCRHA</sequence>
<keyword evidence="10" id="KW-0670">Pyruvate</keyword>
<dbReference type="NCBIfam" id="TIGR00163">
    <property type="entry name" value="PS_decarb"/>
    <property type="match status" value="1"/>
</dbReference>
<keyword evidence="6" id="KW-0443">Lipid metabolism</keyword>
<dbReference type="OrthoDB" id="5973539at2759"/>
<evidence type="ECO:0000256" key="4">
    <source>
        <dbReference type="ARBA" id="ARBA00022516"/>
    </source>
</evidence>
<gene>
    <name evidence="12" type="ORF">CYLTODRAFT_395522</name>
</gene>
<dbReference type="InterPro" id="IPR003817">
    <property type="entry name" value="PS_Dcarbxylase"/>
</dbReference>
<keyword evidence="5" id="KW-0210">Decarboxylase</keyword>
<proteinExistence type="predicted"/>
<evidence type="ECO:0000256" key="8">
    <source>
        <dbReference type="ARBA" id="ARBA00023239"/>
    </source>
</evidence>
<evidence type="ECO:0000313" key="12">
    <source>
        <dbReference type="EMBL" id="KIY68378.1"/>
    </source>
</evidence>
<keyword evidence="8" id="KW-0456">Lyase</keyword>
<evidence type="ECO:0000256" key="11">
    <source>
        <dbReference type="ARBA" id="ARBA00024326"/>
    </source>
</evidence>
<protein>
    <recommendedName>
        <fullName evidence="3">phosphatidylserine decarboxylase</fullName>
        <ecNumber evidence="3">4.1.1.65</ecNumber>
    </recommendedName>
</protein>
<comment type="cofactor">
    <cofactor evidence="1">
        <name>pyruvate</name>
        <dbReference type="ChEBI" id="CHEBI:15361"/>
    </cofactor>
</comment>
<dbReference type="STRING" id="1314674.A0A0D7BD08"/>
<keyword evidence="13" id="KW-1185">Reference proteome</keyword>
<dbReference type="UniPathway" id="UPA00558"/>
<evidence type="ECO:0000256" key="9">
    <source>
        <dbReference type="ARBA" id="ARBA00023264"/>
    </source>
</evidence>
<evidence type="ECO:0000256" key="10">
    <source>
        <dbReference type="ARBA" id="ARBA00023317"/>
    </source>
</evidence>
<dbReference type="InterPro" id="IPR033177">
    <property type="entry name" value="PSD-B"/>
</dbReference>
<evidence type="ECO:0000256" key="6">
    <source>
        <dbReference type="ARBA" id="ARBA00023098"/>
    </source>
</evidence>
<dbReference type="PANTHER" id="PTHR10067:SF17">
    <property type="entry name" value="PHOSPHATIDYLSERINE DECARBOXYLASE PROENZYME 2"/>
    <property type="match status" value="1"/>
</dbReference>
<evidence type="ECO:0000256" key="7">
    <source>
        <dbReference type="ARBA" id="ARBA00023209"/>
    </source>
</evidence>
<keyword evidence="7" id="KW-0594">Phospholipid biosynthesis</keyword>
<keyword evidence="4" id="KW-0444">Lipid biosynthesis</keyword>
<dbReference type="Proteomes" id="UP000054007">
    <property type="component" value="Unassembled WGS sequence"/>
</dbReference>
<dbReference type="EC" id="4.1.1.65" evidence="3"/>
<evidence type="ECO:0000313" key="13">
    <source>
        <dbReference type="Proteomes" id="UP000054007"/>
    </source>
</evidence>
<evidence type="ECO:0000256" key="5">
    <source>
        <dbReference type="ARBA" id="ARBA00022793"/>
    </source>
</evidence>
<dbReference type="Pfam" id="PF02666">
    <property type="entry name" value="PS_Dcarbxylase"/>
    <property type="match status" value="1"/>
</dbReference>
<organism evidence="12 13">
    <name type="scientific">Cylindrobasidium torrendii FP15055 ss-10</name>
    <dbReference type="NCBI Taxonomy" id="1314674"/>
    <lineage>
        <taxon>Eukaryota</taxon>
        <taxon>Fungi</taxon>
        <taxon>Dikarya</taxon>
        <taxon>Basidiomycota</taxon>
        <taxon>Agaricomycotina</taxon>
        <taxon>Agaricomycetes</taxon>
        <taxon>Agaricomycetidae</taxon>
        <taxon>Agaricales</taxon>
        <taxon>Marasmiineae</taxon>
        <taxon>Physalacriaceae</taxon>
        <taxon>Cylindrobasidium</taxon>
    </lineage>
</organism>
<evidence type="ECO:0000256" key="3">
    <source>
        <dbReference type="ARBA" id="ARBA00012243"/>
    </source>
</evidence>